<dbReference type="RefSeq" id="WP_133440386.1">
    <property type="nucleotide sequence ID" value="NZ_CP037954.1"/>
</dbReference>
<dbReference type="EMBL" id="CP037954">
    <property type="protein sequence ID" value="QBO59011.1"/>
    <property type="molecule type" value="Genomic_DNA"/>
</dbReference>
<dbReference type="OrthoDB" id="1274513at2"/>
<sequence>MQQKIVSVLGILISFFSYAQKMPYKTLPNQKADSLNILKFKNNSTSDSLSFLSKNKRSLPVIKMPNTKPKDSSTYSALKGKARNDQPYKILNVVSENEKAVKK</sequence>
<evidence type="ECO:0000313" key="2">
    <source>
        <dbReference type="EMBL" id="QBO59011.1"/>
    </source>
</evidence>
<dbReference type="KEGG" id="csal:NBC122_02205"/>
<proteinExistence type="predicted"/>
<feature type="region of interest" description="Disordered" evidence="1">
    <location>
        <begin position="62"/>
        <end position="81"/>
    </location>
</feature>
<gene>
    <name evidence="2" type="ORF">NBC122_02205</name>
</gene>
<evidence type="ECO:0000313" key="3">
    <source>
        <dbReference type="Proteomes" id="UP000294419"/>
    </source>
</evidence>
<name>A0A4P6ZH16_9FLAO</name>
<reference evidence="2 3" key="1">
    <citation type="submission" date="2019-03" db="EMBL/GenBank/DDBJ databases">
        <authorList>
            <person name="Kim H."/>
            <person name="Yu S.-M."/>
        </authorList>
    </citation>
    <scope>NUCLEOTIDE SEQUENCE [LARGE SCALE GENOMIC DNA]</scope>
    <source>
        <strain evidence="2 3">NBC122</strain>
    </source>
</reference>
<organism evidence="2 3">
    <name type="scientific">Chryseobacterium salivictor</name>
    <dbReference type="NCBI Taxonomy" id="2547600"/>
    <lineage>
        <taxon>Bacteria</taxon>
        <taxon>Pseudomonadati</taxon>
        <taxon>Bacteroidota</taxon>
        <taxon>Flavobacteriia</taxon>
        <taxon>Flavobacteriales</taxon>
        <taxon>Weeksellaceae</taxon>
        <taxon>Chryseobacterium group</taxon>
        <taxon>Chryseobacterium</taxon>
    </lineage>
</organism>
<protein>
    <submittedName>
        <fullName evidence="2">Uncharacterized protein</fullName>
    </submittedName>
</protein>
<dbReference type="AlphaFoldDB" id="A0A4P6ZH16"/>
<accession>A0A4P6ZH16</accession>
<evidence type="ECO:0000256" key="1">
    <source>
        <dbReference type="SAM" id="MobiDB-lite"/>
    </source>
</evidence>
<dbReference type="Proteomes" id="UP000294419">
    <property type="component" value="Chromosome"/>
</dbReference>
<keyword evidence="3" id="KW-1185">Reference proteome</keyword>